<comment type="caution">
    <text evidence="2">The sequence shown here is derived from an EMBL/GenBank/DDBJ whole genome shotgun (WGS) entry which is preliminary data.</text>
</comment>
<protein>
    <submittedName>
        <fullName evidence="2">Uncharacterized protein</fullName>
    </submittedName>
</protein>
<dbReference type="Proteomes" id="UP000828390">
    <property type="component" value="Unassembled WGS sequence"/>
</dbReference>
<sequence>MAIREGDGWWSRWGYNVGCGSAQTKMNACGKLAASLRQARRKLAKLNFTLYKLAASLHKLAKLTRKNAPLSWRPCFSTDGKHLGTQPRHHVLTKKNAPPTKDHIF</sequence>
<feature type="region of interest" description="Disordered" evidence="1">
    <location>
        <begin position="81"/>
        <end position="105"/>
    </location>
</feature>
<keyword evidence="3" id="KW-1185">Reference proteome</keyword>
<reference evidence="2" key="1">
    <citation type="journal article" date="2019" name="bioRxiv">
        <title>The Genome of the Zebra Mussel, Dreissena polymorpha: A Resource for Invasive Species Research.</title>
        <authorList>
            <person name="McCartney M.A."/>
            <person name="Auch B."/>
            <person name="Kono T."/>
            <person name="Mallez S."/>
            <person name="Zhang Y."/>
            <person name="Obille A."/>
            <person name="Becker A."/>
            <person name="Abrahante J.E."/>
            <person name="Garbe J."/>
            <person name="Badalamenti J.P."/>
            <person name="Herman A."/>
            <person name="Mangelson H."/>
            <person name="Liachko I."/>
            <person name="Sullivan S."/>
            <person name="Sone E.D."/>
            <person name="Koren S."/>
            <person name="Silverstein K.A.T."/>
            <person name="Beckman K.B."/>
            <person name="Gohl D.M."/>
        </authorList>
    </citation>
    <scope>NUCLEOTIDE SEQUENCE</scope>
    <source>
        <strain evidence="2">Duluth1</strain>
        <tissue evidence="2">Whole animal</tissue>
    </source>
</reference>
<name>A0A9D4NL54_DREPO</name>
<evidence type="ECO:0000313" key="3">
    <source>
        <dbReference type="Proteomes" id="UP000828390"/>
    </source>
</evidence>
<proteinExistence type="predicted"/>
<accession>A0A9D4NL54</accession>
<dbReference type="EMBL" id="JAIWYP010000001">
    <property type="protein sequence ID" value="KAH3895674.1"/>
    <property type="molecule type" value="Genomic_DNA"/>
</dbReference>
<dbReference type="AlphaFoldDB" id="A0A9D4NL54"/>
<evidence type="ECO:0000313" key="2">
    <source>
        <dbReference type="EMBL" id="KAH3895674.1"/>
    </source>
</evidence>
<gene>
    <name evidence="2" type="ORF">DPMN_019839</name>
</gene>
<organism evidence="2 3">
    <name type="scientific">Dreissena polymorpha</name>
    <name type="common">Zebra mussel</name>
    <name type="synonym">Mytilus polymorpha</name>
    <dbReference type="NCBI Taxonomy" id="45954"/>
    <lineage>
        <taxon>Eukaryota</taxon>
        <taxon>Metazoa</taxon>
        <taxon>Spiralia</taxon>
        <taxon>Lophotrochozoa</taxon>
        <taxon>Mollusca</taxon>
        <taxon>Bivalvia</taxon>
        <taxon>Autobranchia</taxon>
        <taxon>Heteroconchia</taxon>
        <taxon>Euheterodonta</taxon>
        <taxon>Imparidentia</taxon>
        <taxon>Neoheterodontei</taxon>
        <taxon>Myida</taxon>
        <taxon>Dreissenoidea</taxon>
        <taxon>Dreissenidae</taxon>
        <taxon>Dreissena</taxon>
    </lineage>
</organism>
<evidence type="ECO:0000256" key="1">
    <source>
        <dbReference type="SAM" id="MobiDB-lite"/>
    </source>
</evidence>
<reference evidence="2" key="2">
    <citation type="submission" date="2020-11" db="EMBL/GenBank/DDBJ databases">
        <authorList>
            <person name="McCartney M.A."/>
            <person name="Auch B."/>
            <person name="Kono T."/>
            <person name="Mallez S."/>
            <person name="Becker A."/>
            <person name="Gohl D.M."/>
            <person name="Silverstein K.A.T."/>
            <person name="Koren S."/>
            <person name="Bechman K.B."/>
            <person name="Herman A."/>
            <person name="Abrahante J.E."/>
            <person name="Garbe J."/>
        </authorList>
    </citation>
    <scope>NUCLEOTIDE SEQUENCE</scope>
    <source>
        <strain evidence="2">Duluth1</strain>
        <tissue evidence="2">Whole animal</tissue>
    </source>
</reference>